<evidence type="ECO:0000256" key="1">
    <source>
        <dbReference type="ARBA" id="ARBA00004123"/>
    </source>
</evidence>
<name>A0A0D9X9D9_9ORYZ</name>
<sequence>MGIVKVARCVPTEKWACNGSDEGITQEEKMLLQSLPIHESDEHVEVNCELAKSGDQVCSVPYDLYDLPQMNDVLSLETWNLCLTEDDRFRLAAYLPDMDQQDFFLTMKELFNGCDMFFGSPVQSFFNRLNGGLYSLDVSQPRELLLIFERRRHYHFLKSYHDGLISKFASMGKVWRSRGVSTSLQGKVHTWNDTRHEDPLTGVDIDSSPLNRSLSVINEDKSATVAPFKRAKCMDGTVTTQFSAKPKGIDYRAKSMEMSSLSPISHVPSELNTTCIRLPKGVLKIKNDYTSFNNHNEGMHYTAEPMQADQLGVQVSSLPLATALDVHGVALNSAYYYHMSTSKSTLQNLRSNAYQRDSTLDTYPLSVKSLRGVQIMVPEELERGNFSGMLGTCHQSATEHSPPAYCNELSGTTELPHEKNLLKNFGQRNAITPGSSPYSFTRITDCHQTNGCIPHSLKTAESISEVLTLDRDTPASYKHLSEQSETIHRYPEGLKMKTAASQTATEVEEGYKYPYTYKRRKLQKRLDFVDPVQKSTTVSSESPSALASMTNVKGEGNQAMKIGS</sequence>
<evidence type="ECO:0000313" key="5">
    <source>
        <dbReference type="Proteomes" id="UP000032180"/>
    </source>
</evidence>
<dbReference type="STRING" id="77586.A0A0D9X9D9"/>
<dbReference type="PROSITE" id="PS51916">
    <property type="entry name" value="DEUBAD"/>
    <property type="match status" value="1"/>
</dbReference>
<feature type="domain" description="DEUBAD" evidence="3">
    <location>
        <begin position="61"/>
        <end position="174"/>
    </location>
</feature>
<dbReference type="PANTHER" id="PTHR13052">
    <property type="entry name" value="NFRKB-RELATED"/>
    <property type="match status" value="1"/>
</dbReference>
<dbReference type="Proteomes" id="UP000032180">
    <property type="component" value="Chromosome 8"/>
</dbReference>
<keyword evidence="5" id="KW-1185">Reference proteome</keyword>
<dbReference type="HOGENOM" id="CLU_036547_0_0_1"/>
<keyword evidence="2" id="KW-0539">Nucleus</keyword>
<reference evidence="4" key="3">
    <citation type="submission" date="2015-04" db="UniProtKB">
        <authorList>
            <consortium name="EnsemblPlants"/>
        </authorList>
    </citation>
    <scope>IDENTIFICATION</scope>
</reference>
<dbReference type="EnsemblPlants" id="LPERR08G16320.1">
    <property type="protein sequence ID" value="LPERR08G16320.1"/>
    <property type="gene ID" value="LPERR08G16320"/>
</dbReference>
<dbReference type="eggNOG" id="ENOG502QPJM">
    <property type="taxonomic scope" value="Eukaryota"/>
</dbReference>
<organism evidence="4 5">
    <name type="scientific">Leersia perrieri</name>
    <dbReference type="NCBI Taxonomy" id="77586"/>
    <lineage>
        <taxon>Eukaryota</taxon>
        <taxon>Viridiplantae</taxon>
        <taxon>Streptophyta</taxon>
        <taxon>Embryophyta</taxon>
        <taxon>Tracheophyta</taxon>
        <taxon>Spermatophyta</taxon>
        <taxon>Magnoliopsida</taxon>
        <taxon>Liliopsida</taxon>
        <taxon>Poales</taxon>
        <taxon>Poaceae</taxon>
        <taxon>BOP clade</taxon>
        <taxon>Oryzoideae</taxon>
        <taxon>Oryzeae</taxon>
        <taxon>Oryzinae</taxon>
        <taxon>Leersia</taxon>
    </lineage>
</organism>
<dbReference type="AlphaFoldDB" id="A0A0D9X9D9"/>
<dbReference type="InterPro" id="IPR044867">
    <property type="entry name" value="DEUBAD_dom"/>
</dbReference>
<dbReference type="Gramene" id="LPERR08G16320.1">
    <property type="protein sequence ID" value="LPERR08G16320.1"/>
    <property type="gene ID" value="LPERR08G16320"/>
</dbReference>
<comment type="subcellular location">
    <subcellularLocation>
        <location evidence="1">Nucleus</location>
    </subcellularLocation>
</comment>
<accession>A0A0D9X9D9</accession>
<dbReference type="InterPro" id="IPR024867">
    <property type="entry name" value="NFRKB"/>
</dbReference>
<reference evidence="5" key="2">
    <citation type="submission" date="2013-12" db="EMBL/GenBank/DDBJ databases">
        <authorList>
            <person name="Yu Y."/>
            <person name="Lee S."/>
            <person name="de Baynast K."/>
            <person name="Wissotski M."/>
            <person name="Liu L."/>
            <person name="Talag J."/>
            <person name="Goicoechea J."/>
            <person name="Angelova A."/>
            <person name="Jetty R."/>
            <person name="Kudrna D."/>
            <person name="Golser W."/>
            <person name="Rivera L."/>
            <person name="Zhang J."/>
            <person name="Wing R."/>
        </authorList>
    </citation>
    <scope>NUCLEOTIDE SEQUENCE</scope>
</reference>
<protein>
    <recommendedName>
        <fullName evidence="3">DEUBAD domain-containing protein</fullName>
    </recommendedName>
</protein>
<reference evidence="4 5" key="1">
    <citation type="submission" date="2012-08" db="EMBL/GenBank/DDBJ databases">
        <title>Oryza genome evolution.</title>
        <authorList>
            <person name="Wing R.A."/>
        </authorList>
    </citation>
    <scope>NUCLEOTIDE SEQUENCE</scope>
</reference>
<dbReference type="CDD" id="cd21865">
    <property type="entry name" value="DEUBAD_NFRKB"/>
    <property type="match status" value="1"/>
</dbReference>
<dbReference type="GO" id="GO:0031011">
    <property type="term" value="C:Ino80 complex"/>
    <property type="evidence" value="ECO:0007669"/>
    <property type="project" value="InterPro"/>
</dbReference>
<evidence type="ECO:0000256" key="2">
    <source>
        <dbReference type="ARBA" id="ARBA00023242"/>
    </source>
</evidence>
<proteinExistence type="predicted"/>
<dbReference type="PANTHER" id="PTHR13052:SF3">
    <property type="entry name" value="NUCLEAR FACTOR RELATED TO KAPPA-B-BINDING PROTEIN"/>
    <property type="match status" value="1"/>
</dbReference>
<evidence type="ECO:0000313" key="4">
    <source>
        <dbReference type="EnsemblPlants" id="LPERR08G16320.1"/>
    </source>
</evidence>
<evidence type="ECO:0000259" key="3">
    <source>
        <dbReference type="PROSITE" id="PS51916"/>
    </source>
</evidence>